<evidence type="ECO:0000313" key="7">
    <source>
        <dbReference type="Proteomes" id="UP000230859"/>
    </source>
</evidence>
<evidence type="ECO:0000256" key="3">
    <source>
        <dbReference type="ARBA" id="ARBA00022676"/>
    </source>
</evidence>
<dbReference type="Proteomes" id="UP000230859">
    <property type="component" value="Unassembled WGS sequence"/>
</dbReference>
<dbReference type="AlphaFoldDB" id="A0A2H0LRS9"/>
<dbReference type="Pfam" id="PF08323">
    <property type="entry name" value="Glyco_transf_5"/>
    <property type="match status" value="1"/>
</dbReference>
<keyword evidence="3" id="KW-0328">Glycosyltransferase</keyword>
<evidence type="ECO:0000256" key="2">
    <source>
        <dbReference type="ARBA" id="ARBA00012588"/>
    </source>
</evidence>
<dbReference type="Gene3D" id="3.40.50.2000">
    <property type="entry name" value="Glycogen Phosphorylase B"/>
    <property type="match status" value="2"/>
</dbReference>
<evidence type="ECO:0000313" key="6">
    <source>
        <dbReference type="EMBL" id="PIQ87088.1"/>
    </source>
</evidence>
<comment type="caution">
    <text evidence="6">The sequence shown here is derived from an EMBL/GenBank/DDBJ whole genome shotgun (WGS) entry which is preliminary data.</text>
</comment>
<accession>A0A2H0LRS9</accession>
<reference evidence="6 7" key="1">
    <citation type="submission" date="2017-09" db="EMBL/GenBank/DDBJ databases">
        <title>Depth-based differentiation of microbial function through sediment-hosted aquifers and enrichment of novel symbionts in the deep terrestrial subsurface.</title>
        <authorList>
            <person name="Probst A.J."/>
            <person name="Ladd B."/>
            <person name="Jarett J.K."/>
            <person name="Geller-Mcgrath D.E."/>
            <person name="Sieber C.M."/>
            <person name="Emerson J.B."/>
            <person name="Anantharaman K."/>
            <person name="Thomas B.C."/>
            <person name="Malmstrom R."/>
            <person name="Stieglmeier M."/>
            <person name="Klingl A."/>
            <person name="Woyke T."/>
            <person name="Ryan C.M."/>
            <person name="Banfield J.F."/>
        </authorList>
    </citation>
    <scope>NUCLEOTIDE SEQUENCE [LARGE SCALE GENOMIC DNA]</scope>
    <source>
        <strain evidence="6">CG11_big_fil_rev_8_21_14_0_20_45_26</strain>
    </source>
</reference>
<proteinExistence type="predicted"/>
<dbReference type="SUPFAM" id="SSF53756">
    <property type="entry name" value="UDP-Glycosyltransferase/glycogen phosphorylase"/>
    <property type="match status" value="2"/>
</dbReference>
<protein>
    <recommendedName>
        <fullName evidence="2">starch synthase</fullName>
        <ecNumber evidence="2">2.4.1.21</ecNumber>
    </recommendedName>
</protein>
<keyword evidence="4" id="KW-0808">Transferase</keyword>
<evidence type="ECO:0000256" key="1">
    <source>
        <dbReference type="ARBA" id="ARBA00001478"/>
    </source>
</evidence>
<comment type="catalytic activity">
    <reaction evidence="1">
        <text>[(1-&gt;4)-alpha-D-glucosyl](n) + ADP-alpha-D-glucose = [(1-&gt;4)-alpha-D-glucosyl](n+1) + ADP + H(+)</text>
        <dbReference type="Rhea" id="RHEA:18189"/>
        <dbReference type="Rhea" id="RHEA-COMP:9584"/>
        <dbReference type="Rhea" id="RHEA-COMP:9587"/>
        <dbReference type="ChEBI" id="CHEBI:15378"/>
        <dbReference type="ChEBI" id="CHEBI:15444"/>
        <dbReference type="ChEBI" id="CHEBI:57498"/>
        <dbReference type="ChEBI" id="CHEBI:456216"/>
        <dbReference type="EC" id="2.4.1.21"/>
    </reaction>
</comment>
<sequence length="1064" mass="121539">MNAKKIDTAKPNTVSANTCPPCLELNRKYPFQKAAAPSIRKKYFRLEPAFYCFGLGACGKNVCQAFQDPELCTLFKSSAGSEPVLAFARTMREGEYLIGFFYRGRNTRSITSLRLAAVRHQSPFSSRFNSNHVFMMIEIYNNHSSINGFAPKVDHYYVTGDTINRFGIGPSGPIPPAGIQIYRLTQIAAHLPKPGQSLHEKLLRDSVKHYPNSDPEIRASKSFVAQEILRTIQNSEEGKNSFSVLFRMLSEILAHETDVSHYHMTRIFHEWISEHPEHRGEIEKALVEIAVKEKGGPRSTSENALNVLRSMDIGEVVLTSPESKWSAGSGGLGVYVSELSKSLAEMGIPATVVTPFFSDQAEHILESFSPRDTGRSFNVRFGVLGNESHTIRIWETTQEGVRILYLEEPAYFTSLQQAYGGSDAFRLRFARQLSLGTLLALREMKIRPSVIHTNDWTTAYVKAYLEGRERIDSNAMDLDLDLLFKKTKILSVGHNLHRHYQGRVWQPHTFHRDEMIRHDLGFDPARDWDILVREGEWDTINPTFTACRTADHFRTVSAGYHARSLNPLYDDEFGGLGGLFRWKHGLGAYDGVLNGTDLAYRQKNFMTSMLKSQPNECGIESNPIRFRISRELESESLSPDLHQMLAAAYERPESVAMSFQEIGREEKRRLLARLVLEYIQPVQKKKLQRSLNLRTGKDYFIYTMMHRIIEQKGHQLLLAEIWTRDRPHLLETLPGQWFEDMTLRETLSCENISKLTAYVSRTNRHALRALEIALILIPKMQFVLAGKAEGVFGDGFQDIAERFPEQVRFLNEFIRPNHPLYELIYSGATRFGMPSWFEPGGISNQEAAAYGVIRHLSRRDGLRDKEIINQHLAEGFAPFNPVGWLTSLLTHYHSFKYQPHVDHEMRYHALIQDNRWLSNARNYIELYRRLVGALPIPDLSVLEVASAIHRAKAQVKCDPADELRRAGFTLGQAVECITHGLIHSKNETLVASLVRTTLPEKWKKFSFNTIRELGELGKHTSQELERQLTEVLSNDAYRLIHNRFREALKKLSYNRHSYLKNAAA</sequence>
<dbReference type="EMBL" id="PCVY01000020">
    <property type="protein sequence ID" value="PIQ87088.1"/>
    <property type="molecule type" value="Genomic_DNA"/>
</dbReference>
<dbReference type="EC" id="2.4.1.21" evidence="2"/>
<dbReference type="PANTHER" id="PTHR45825:SF11">
    <property type="entry name" value="ALPHA AMYLASE DOMAIN-CONTAINING PROTEIN"/>
    <property type="match status" value="1"/>
</dbReference>
<evidence type="ECO:0000256" key="4">
    <source>
        <dbReference type="ARBA" id="ARBA00022679"/>
    </source>
</evidence>
<name>A0A2H0LRS9_9BACT</name>
<feature type="domain" description="Starch synthase catalytic" evidence="5">
    <location>
        <begin position="316"/>
        <end position="567"/>
    </location>
</feature>
<dbReference type="GO" id="GO:0009011">
    <property type="term" value="F:alpha-1,4-glucan glucosyltransferase (ADP-glucose donor) activity"/>
    <property type="evidence" value="ECO:0007669"/>
    <property type="project" value="UniProtKB-EC"/>
</dbReference>
<dbReference type="PANTHER" id="PTHR45825">
    <property type="entry name" value="GRANULE-BOUND STARCH SYNTHASE 1, CHLOROPLASTIC/AMYLOPLASTIC"/>
    <property type="match status" value="1"/>
</dbReference>
<organism evidence="6 7">
    <name type="scientific">Candidatus Abzuiibacterium crystallinum</name>
    <dbReference type="NCBI Taxonomy" id="1974748"/>
    <lineage>
        <taxon>Bacteria</taxon>
        <taxon>Pseudomonadati</taxon>
        <taxon>Candidatus Omnitrophota</taxon>
        <taxon>Candidatus Abzuiibacterium</taxon>
    </lineage>
</organism>
<evidence type="ECO:0000259" key="5">
    <source>
        <dbReference type="Pfam" id="PF08323"/>
    </source>
</evidence>
<dbReference type="InterPro" id="IPR013534">
    <property type="entry name" value="Starch_synth_cat_dom"/>
</dbReference>
<gene>
    <name evidence="6" type="ORF">COV74_02045</name>
</gene>